<dbReference type="PANTHER" id="PTHR47691">
    <property type="entry name" value="REGULATOR-RELATED"/>
    <property type="match status" value="1"/>
</dbReference>
<dbReference type="RefSeq" id="WP_378537790.1">
    <property type="nucleotide sequence ID" value="NZ_JBHSBH010000015.1"/>
</dbReference>
<dbReference type="EMBL" id="JBHSBH010000015">
    <property type="protein sequence ID" value="MFC3999381.1"/>
    <property type="molecule type" value="Genomic_DNA"/>
</dbReference>
<name>A0ABV8FT90_9ACTN</name>
<dbReference type="PANTHER" id="PTHR47691:SF3">
    <property type="entry name" value="HTH-TYPE TRANSCRIPTIONAL REGULATOR RV0890C-RELATED"/>
    <property type="match status" value="1"/>
</dbReference>
<comment type="caution">
    <text evidence="1">The sequence shown here is derived from an EMBL/GenBank/DDBJ whole genome shotgun (WGS) entry which is preliminary data.</text>
</comment>
<sequence length="722" mass="76409">MSDPVTPDPLPRGVRNTVHSAETVSQVGTVMGDLHMAAPTGAPRAPVIPRQVPGPPPGWHDRDAELRTVRDLVLPAGDDRGAGTPVLVVEGPRGIGKSALARKAAAATADSFDGGQLYVDYGLLDPDGIASPSEALGHALSSLGLAKEDIPARLHDRAAQFRTVTSGRRLLVVVEGATQAAQVAQLIPQGTQSAVLAVGSRARLGELAEDHAEWLTLPPLGPQEARELLVKRCGDRLADGAEHEALAEVVAACEGLPLALVIVAGRLKADPGLSVTALSAELADERRRLGALAFTADFTLTTVFNVAYEGLPAEAAALYRALGRWPGGAFDLRLAAAAGRGEPGEVAGHLATLRRAELVTTDSENRFRFAHGLLRLHAAGLAQEHDGAEARDTVLADCLDVYVATLAHADAAVMGPRLRTTDPADVTAGVPDPFDGDPQRALHWLSAERETILAAVREAEARGLDTPAYRIAESATALYLKHRHLADWIETGTRGADAARRRGASATEARLRALVSRPLTDLGRTGDALEQLERALYLVRDEDDLLLAASVQEFHGRYLDTVDEEAALAAFARARSLNERSDDPRAPRGAALARYFAGKTRMKQGEPARAIAELEGAVAAFEALEPADTRMAARARGSLAAAYTAADRTREAVAACTAAVESLHASGDTYYEAENLELLGRLFAAMQATDRAREHWSQARDLFAAVSSPRAAQVQALLDGFG</sequence>
<dbReference type="InterPro" id="IPR011990">
    <property type="entry name" value="TPR-like_helical_dom_sf"/>
</dbReference>
<dbReference type="SUPFAM" id="SSF48452">
    <property type="entry name" value="TPR-like"/>
    <property type="match status" value="1"/>
</dbReference>
<keyword evidence="2" id="KW-1185">Reference proteome</keyword>
<reference evidence="2" key="1">
    <citation type="journal article" date="2019" name="Int. J. Syst. Evol. Microbiol.">
        <title>The Global Catalogue of Microorganisms (GCM) 10K type strain sequencing project: providing services to taxonomists for standard genome sequencing and annotation.</title>
        <authorList>
            <consortium name="The Broad Institute Genomics Platform"/>
            <consortium name="The Broad Institute Genome Sequencing Center for Infectious Disease"/>
            <person name="Wu L."/>
            <person name="Ma J."/>
        </authorList>
    </citation>
    <scope>NUCLEOTIDE SEQUENCE [LARGE SCALE GENOMIC DNA]</scope>
    <source>
        <strain evidence="2">TBRC 1826</strain>
    </source>
</reference>
<dbReference type="Gene3D" id="1.25.40.10">
    <property type="entry name" value="Tetratricopeptide repeat domain"/>
    <property type="match status" value="1"/>
</dbReference>
<accession>A0ABV8FT90</accession>
<dbReference type="Gene3D" id="3.40.50.300">
    <property type="entry name" value="P-loop containing nucleotide triphosphate hydrolases"/>
    <property type="match status" value="1"/>
</dbReference>
<proteinExistence type="predicted"/>
<organism evidence="1 2">
    <name type="scientific">Nocardiopsis sediminis</name>
    <dbReference type="NCBI Taxonomy" id="1778267"/>
    <lineage>
        <taxon>Bacteria</taxon>
        <taxon>Bacillati</taxon>
        <taxon>Actinomycetota</taxon>
        <taxon>Actinomycetes</taxon>
        <taxon>Streptosporangiales</taxon>
        <taxon>Nocardiopsidaceae</taxon>
        <taxon>Nocardiopsis</taxon>
    </lineage>
</organism>
<evidence type="ECO:0000313" key="2">
    <source>
        <dbReference type="Proteomes" id="UP001595847"/>
    </source>
</evidence>
<dbReference type="SUPFAM" id="SSF52540">
    <property type="entry name" value="P-loop containing nucleoside triphosphate hydrolases"/>
    <property type="match status" value="1"/>
</dbReference>
<dbReference type="Proteomes" id="UP001595847">
    <property type="component" value="Unassembled WGS sequence"/>
</dbReference>
<evidence type="ECO:0000313" key="1">
    <source>
        <dbReference type="EMBL" id="MFC3999381.1"/>
    </source>
</evidence>
<dbReference type="InterPro" id="IPR027417">
    <property type="entry name" value="P-loop_NTPase"/>
</dbReference>
<gene>
    <name evidence="1" type="ORF">ACFOVU_25950</name>
</gene>
<protein>
    <submittedName>
        <fullName evidence="1">NB-ARC domain-containing protein</fullName>
    </submittedName>
</protein>